<evidence type="ECO:0000313" key="3">
    <source>
        <dbReference type="Proteomes" id="UP001217918"/>
    </source>
</evidence>
<dbReference type="Proteomes" id="UP001217918">
    <property type="component" value="Unassembled WGS sequence"/>
</dbReference>
<protein>
    <submittedName>
        <fullName evidence="2">Uncharacterized protein</fullName>
    </submittedName>
</protein>
<feature type="compositionally biased region" description="Low complexity" evidence="1">
    <location>
        <begin position="81"/>
        <end position="107"/>
    </location>
</feature>
<dbReference type="Pfam" id="PF12511">
    <property type="entry name" value="DUF3716"/>
    <property type="match status" value="1"/>
</dbReference>
<name>A0AAD9MCE5_9PEZI</name>
<gene>
    <name evidence="2" type="ORF">P8C59_004386</name>
</gene>
<sequence length="469" mass="48261">MADDDALDTHLAYPDLQSPAAGPDPDGSVMPDADMKADFFPEGEDPGVVTADASGAAPDMAGMADMADMGVPPGPAAAEAVVPAVPDTPPCSSSSSSSNNNNNNINNTHTNTAATPPFPSVAASFPRKRRGRPPGRPNQTVNEDDYASNALVQAWTAARTPHPVTAHGIAIRAALTEGSLQHDTQRAIFQLPSVEVVYYVAGWITARHIASSRPSYINGLLIHSRGQDAPISCTACAERRAKNALGPFLICKVLPGYYHNSCSNCKWFDNTSSCSLYTGPKPNRKRKSKAADGLAPNEGAENGGALDGVGTDAGDGGEGAASKPAAAAAPPKKRRAKGKKFAASAIAAAAAAAAAPEQTAVPDHVYHPVLPHSTKPLSDSPAQDDDPGEFDNSSMLHTSLGLVPGAKFDAALQDTSMVDPRLTAEVGSTNDDAQLAAQLLPEIHRREDADQDADGVDEGGGGGDGSDGP</sequence>
<feature type="compositionally biased region" description="Gly residues" evidence="1">
    <location>
        <begin position="301"/>
        <end position="319"/>
    </location>
</feature>
<dbReference type="AlphaFoldDB" id="A0AAD9MCE5"/>
<feature type="compositionally biased region" description="Gly residues" evidence="1">
    <location>
        <begin position="458"/>
        <end position="469"/>
    </location>
</feature>
<accession>A0AAD9MCE5</accession>
<reference evidence="2" key="1">
    <citation type="journal article" date="2023" name="Mol. Plant Microbe Interact.">
        <title>Elucidating the Obligate Nature and Biological Capacity of an Invasive Fungal Corn Pathogen.</title>
        <authorList>
            <person name="MacCready J.S."/>
            <person name="Roggenkamp E.M."/>
            <person name="Gdanetz K."/>
            <person name="Chilvers M.I."/>
        </authorList>
    </citation>
    <scope>NUCLEOTIDE SEQUENCE</scope>
    <source>
        <strain evidence="2">PM02</strain>
    </source>
</reference>
<feature type="region of interest" description="Disordered" evidence="1">
    <location>
        <begin position="278"/>
        <end position="334"/>
    </location>
</feature>
<keyword evidence="3" id="KW-1185">Reference proteome</keyword>
<feature type="region of interest" description="Disordered" evidence="1">
    <location>
        <begin position="366"/>
        <end position="397"/>
    </location>
</feature>
<feature type="region of interest" description="Disordered" evidence="1">
    <location>
        <begin position="1"/>
        <end position="38"/>
    </location>
</feature>
<evidence type="ECO:0000256" key="1">
    <source>
        <dbReference type="SAM" id="MobiDB-lite"/>
    </source>
</evidence>
<feature type="compositionally biased region" description="Low complexity" evidence="1">
    <location>
        <begin position="320"/>
        <end position="330"/>
    </location>
</feature>
<comment type="caution">
    <text evidence="2">The sequence shown here is derived from an EMBL/GenBank/DDBJ whole genome shotgun (WGS) entry which is preliminary data.</text>
</comment>
<dbReference type="InterPro" id="IPR022190">
    <property type="entry name" value="DUF3716"/>
</dbReference>
<feature type="region of interest" description="Disordered" evidence="1">
    <location>
        <begin position="440"/>
        <end position="469"/>
    </location>
</feature>
<dbReference type="EMBL" id="JAQQPM010000003">
    <property type="protein sequence ID" value="KAK2069840.1"/>
    <property type="molecule type" value="Genomic_DNA"/>
</dbReference>
<feature type="region of interest" description="Disordered" evidence="1">
    <location>
        <begin position="81"/>
        <end position="145"/>
    </location>
</feature>
<proteinExistence type="predicted"/>
<organism evidence="2 3">
    <name type="scientific">Phyllachora maydis</name>
    <dbReference type="NCBI Taxonomy" id="1825666"/>
    <lineage>
        <taxon>Eukaryota</taxon>
        <taxon>Fungi</taxon>
        <taxon>Dikarya</taxon>
        <taxon>Ascomycota</taxon>
        <taxon>Pezizomycotina</taxon>
        <taxon>Sordariomycetes</taxon>
        <taxon>Sordariomycetidae</taxon>
        <taxon>Phyllachorales</taxon>
        <taxon>Phyllachoraceae</taxon>
        <taxon>Phyllachora</taxon>
    </lineage>
</organism>
<evidence type="ECO:0000313" key="2">
    <source>
        <dbReference type="EMBL" id="KAK2069840.1"/>
    </source>
</evidence>